<reference evidence="1" key="2">
    <citation type="journal article" date="2015" name="Data Brief">
        <title>Shoot transcriptome of the giant reed, Arundo donax.</title>
        <authorList>
            <person name="Barrero R.A."/>
            <person name="Guerrero F.D."/>
            <person name="Moolhuijzen P."/>
            <person name="Goolsby J.A."/>
            <person name="Tidwell J."/>
            <person name="Bellgard S.E."/>
            <person name="Bellgard M.I."/>
        </authorList>
    </citation>
    <scope>NUCLEOTIDE SEQUENCE</scope>
    <source>
        <tissue evidence="1">Shoot tissue taken approximately 20 cm above the soil surface</tissue>
    </source>
</reference>
<dbReference type="AlphaFoldDB" id="A0A0A9G8I3"/>
<name>A0A0A9G8I3_ARUDO</name>
<proteinExistence type="predicted"/>
<evidence type="ECO:0000313" key="1">
    <source>
        <dbReference type="EMBL" id="JAE19754.1"/>
    </source>
</evidence>
<reference evidence="1" key="1">
    <citation type="submission" date="2014-09" db="EMBL/GenBank/DDBJ databases">
        <authorList>
            <person name="Magalhaes I.L.F."/>
            <person name="Oliveira U."/>
            <person name="Santos F.R."/>
            <person name="Vidigal T.H.D.A."/>
            <person name="Brescovit A.D."/>
            <person name="Santos A.J."/>
        </authorList>
    </citation>
    <scope>NUCLEOTIDE SEQUENCE</scope>
    <source>
        <tissue evidence="1">Shoot tissue taken approximately 20 cm above the soil surface</tissue>
    </source>
</reference>
<organism evidence="1">
    <name type="scientific">Arundo donax</name>
    <name type="common">Giant reed</name>
    <name type="synonym">Donax arundinaceus</name>
    <dbReference type="NCBI Taxonomy" id="35708"/>
    <lineage>
        <taxon>Eukaryota</taxon>
        <taxon>Viridiplantae</taxon>
        <taxon>Streptophyta</taxon>
        <taxon>Embryophyta</taxon>
        <taxon>Tracheophyta</taxon>
        <taxon>Spermatophyta</taxon>
        <taxon>Magnoliopsida</taxon>
        <taxon>Liliopsida</taxon>
        <taxon>Poales</taxon>
        <taxon>Poaceae</taxon>
        <taxon>PACMAD clade</taxon>
        <taxon>Arundinoideae</taxon>
        <taxon>Arundineae</taxon>
        <taxon>Arundo</taxon>
    </lineage>
</organism>
<dbReference type="EMBL" id="GBRH01178142">
    <property type="protein sequence ID" value="JAE19754.1"/>
    <property type="molecule type" value="Transcribed_RNA"/>
</dbReference>
<sequence>MSASLLNVKNETILVVLYKTLQLTTSLVRAHQTQIEGSSERTADYKQELIL</sequence>
<protein>
    <submittedName>
        <fullName evidence="1">Uncharacterized protein</fullName>
    </submittedName>
</protein>
<accession>A0A0A9G8I3</accession>
<dbReference type="EMBL" id="GBRH01192459">
    <property type="protein sequence ID" value="JAE05437.1"/>
    <property type="molecule type" value="Transcribed_RNA"/>
</dbReference>